<organism evidence="2">
    <name type="scientific">viral metagenome</name>
    <dbReference type="NCBI Taxonomy" id="1070528"/>
    <lineage>
        <taxon>unclassified sequences</taxon>
        <taxon>metagenomes</taxon>
        <taxon>organismal metagenomes</taxon>
    </lineage>
</organism>
<feature type="region of interest" description="Disordered" evidence="1">
    <location>
        <begin position="306"/>
        <end position="333"/>
    </location>
</feature>
<dbReference type="AlphaFoldDB" id="A0A6C0E3S8"/>
<protein>
    <submittedName>
        <fullName evidence="2">Uncharacterized protein</fullName>
    </submittedName>
</protein>
<evidence type="ECO:0000256" key="1">
    <source>
        <dbReference type="SAM" id="MobiDB-lite"/>
    </source>
</evidence>
<evidence type="ECO:0000313" key="2">
    <source>
        <dbReference type="EMBL" id="QHT23240.1"/>
    </source>
</evidence>
<name>A0A6C0E3S8_9ZZZZ</name>
<reference evidence="2" key="1">
    <citation type="journal article" date="2020" name="Nature">
        <title>Giant virus diversity and host interactions through global metagenomics.</title>
        <authorList>
            <person name="Schulz F."/>
            <person name="Roux S."/>
            <person name="Paez-Espino D."/>
            <person name="Jungbluth S."/>
            <person name="Walsh D.A."/>
            <person name="Denef V.J."/>
            <person name="McMahon K.D."/>
            <person name="Konstantinidis K.T."/>
            <person name="Eloe-Fadrosh E.A."/>
            <person name="Kyrpides N.C."/>
            <person name="Woyke T."/>
        </authorList>
    </citation>
    <scope>NUCLEOTIDE SEQUENCE</scope>
    <source>
        <strain evidence="2">GVMAG-M-3300023179-116</strain>
    </source>
</reference>
<proteinExistence type="predicted"/>
<dbReference type="EMBL" id="MN739730">
    <property type="protein sequence ID" value="QHT23240.1"/>
    <property type="molecule type" value="Genomic_DNA"/>
</dbReference>
<accession>A0A6C0E3S8</accession>
<sequence length="333" mass="38247">MIDNNSSDNSNSDNSSINNHGIIDNTILFYIYYPESSIGSDAIIIEKQMEIALLANLKQINIGLYNISKNEIITIINNIINNAKERLITRYKMEKKHITDLNVNLIYFNDGNLPSILDVLLYTTYFFPKKQEDKKTIKGKYSFVLLNDGYSAIYNKQNNPTIKKEDKIIQTIKNNLNPNIIFTKISFNENVEKLSSTYIRNIAITSNYEKFDNMMMKIGYSKKNSDEILNVIRNSSNVMTMTDIINKTTSMMSTFGANITSKITDMMNDTTNISNTSKTNNISNNANYLNKNGNVYYAVYGGYNKQKTRKQTKNQKQKTKQKNKKTKTKKTIK</sequence>